<reference evidence="1 2" key="1">
    <citation type="submission" date="2019-09" db="EMBL/GenBank/DDBJ databases">
        <title>Klebsiella pneumoniae ST258 genomic variability and bacteriophage susceptibility.</title>
        <authorList>
            <person name="Venturini C."/>
            <person name="Ben Zakour N."/>
            <person name="Bowring B."/>
            <person name="Morales S."/>
            <person name="Cole R."/>
            <person name="Kovach Z."/>
            <person name="Branston S."/>
            <person name="Kettle E."/>
            <person name="Thomson N."/>
            <person name="Iredell J."/>
        </authorList>
    </citation>
    <scope>NUCLEOTIDE SEQUENCE [LARGE SCALE GENOMIC DNA]</scope>
</reference>
<accession>A0A5P8PM29</accession>
<gene>
    <name evidence="1" type="ORF">AmPhEK29_0153</name>
</gene>
<evidence type="ECO:0000313" key="1">
    <source>
        <dbReference type="EMBL" id="QFR57090.1"/>
    </source>
</evidence>
<evidence type="ECO:0000313" key="2">
    <source>
        <dbReference type="Proteomes" id="UP000327306"/>
    </source>
</evidence>
<protein>
    <submittedName>
        <fullName evidence="1">Uncharacterized protein</fullName>
    </submittedName>
</protein>
<name>A0A5P8PM29_9CAUD</name>
<dbReference type="Proteomes" id="UP000327306">
    <property type="component" value="Segment"/>
</dbReference>
<sequence>MKTFKITFEMSGETRIAHIKARNGYDAVRIYMQYFESAKLCEMIVSVEEEQ</sequence>
<proteinExistence type="predicted"/>
<dbReference type="EMBL" id="MN434092">
    <property type="protein sequence ID" value="QFR57090.1"/>
    <property type="molecule type" value="Genomic_DNA"/>
</dbReference>
<organism evidence="1 2">
    <name type="scientific">Klebsiella phage AmPh_EK29</name>
    <dbReference type="NCBI Taxonomy" id="2653641"/>
    <lineage>
        <taxon>Viruses</taxon>
        <taxon>Duplodnaviria</taxon>
        <taxon>Heunggongvirae</taxon>
        <taxon>Uroviricota</taxon>
        <taxon>Caudoviricetes</taxon>
        <taxon>Marfavirus</taxon>
        <taxon>Marfavirus F48</taxon>
    </lineage>
</organism>